<reference evidence="3 4" key="1">
    <citation type="journal article" date="2016" name="Front. Microbiol.">
        <title>Comprehensive Phylogenetic Analysis of Bovine Non-aureus Staphylococci Species Based on Whole-Genome Sequencing.</title>
        <authorList>
            <person name="Naushad S."/>
            <person name="Barkema H.W."/>
            <person name="Luby C."/>
            <person name="Condas L.A."/>
            <person name="Nobrega D.B."/>
            <person name="Carson D.A."/>
            <person name="De Buck J."/>
        </authorList>
    </citation>
    <scope>NUCLEOTIDE SEQUENCE [LARGE SCALE GENOMIC DNA]</scope>
    <source>
        <strain evidence="3 4">SNUC 1231</strain>
    </source>
</reference>
<evidence type="ECO:0000313" key="4">
    <source>
        <dbReference type="Proteomes" id="UP000241960"/>
    </source>
</evidence>
<dbReference type="RefSeq" id="WP_073504751.1">
    <property type="nucleotide sequence ID" value="NZ_CP018199.1"/>
</dbReference>
<evidence type="ECO:0000313" key="3">
    <source>
        <dbReference type="EMBL" id="PTI77369.1"/>
    </source>
</evidence>
<organism evidence="3 4">
    <name type="scientific">Staphylococcus succinus</name>
    <dbReference type="NCBI Taxonomy" id="61015"/>
    <lineage>
        <taxon>Bacteria</taxon>
        <taxon>Bacillati</taxon>
        <taxon>Bacillota</taxon>
        <taxon>Bacilli</taxon>
        <taxon>Bacillales</taxon>
        <taxon>Staphylococcaceae</taxon>
        <taxon>Staphylococcus</taxon>
    </lineage>
</organism>
<dbReference type="Pfam" id="PF25164">
    <property type="entry name" value="CoiA_N"/>
    <property type="match status" value="1"/>
</dbReference>
<feature type="domain" description="Competence protein CoiA-like N-terminal" evidence="2">
    <location>
        <begin position="19"/>
        <end position="51"/>
    </location>
</feature>
<dbReference type="EMBL" id="PZFQ01000003">
    <property type="protein sequence ID" value="PTI77369.1"/>
    <property type="molecule type" value="Genomic_DNA"/>
</dbReference>
<comment type="caution">
    <text evidence="3">The sequence shown here is derived from an EMBL/GenBank/DDBJ whole genome shotgun (WGS) entry which is preliminary data.</text>
</comment>
<dbReference type="PIRSF" id="PIRSF007487">
    <property type="entry name" value="Competence-induced_CoiA_bac"/>
    <property type="match status" value="1"/>
</dbReference>
<accession>A0A9Q6HR22</accession>
<dbReference type="Proteomes" id="UP000241960">
    <property type="component" value="Unassembled WGS sequence"/>
</dbReference>
<dbReference type="AlphaFoldDB" id="A0A9Q6HR22"/>
<protein>
    <submittedName>
        <fullName evidence="3">Competence protein</fullName>
    </submittedName>
</protein>
<proteinExistence type="predicted"/>
<name>A0A9Q6HR22_9STAP</name>
<dbReference type="InterPro" id="IPR057253">
    <property type="entry name" value="CoiA-like_N"/>
</dbReference>
<gene>
    <name evidence="3" type="ORF">BU058_01365</name>
</gene>
<evidence type="ECO:0000259" key="1">
    <source>
        <dbReference type="Pfam" id="PF06054"/>
    </source>
</evidence>
<feature type="domain" description="Competence protein CoiA nuclease-like" evidence="1">
    <location>
        <begin position="58"/>
        <end position="194"/>
    </location>
</feature>
<evidence type="ECO:0000259" key="2">
    <source>
        <dbReference type="Pfam" id="PF25164"/>
    </source>
</evidence>
<sequence length="331" mass="39117">MLRAKSETNSIVLANQAVKGLNYMCPHCNRSVIFKNGGVKRAHFAHKNKSDYYCHKGETLEHYQLKYSLAQWFEYHAIDVALEPYVPQSYQYPDLIINHTNVIEIQFSQIPIFQIQKRTKSLLALGYSVIWIIKNPNYNEILQTLKLSNYERTFINNDERRLFAWDEEAQQLYQYSALQFLGGQLYFAKRNKVSIGALIHKPVGEDNNLLFKLKPRAVSRYIKQCRLKRTVLEPSLSVMYNLRITEKWVCNHLGLIFPEQLYIKSHPIYWQLQLLFMLHNKDYKEQLFLGLMEFNPFYMDDIDKEKIVRKVVGEFQQLYAVSEVNSVQNLL</sequence>
<dbReference type="InterPro" id="IPR021176">
    <property type="entry name" value="Competence-induced_CoiA"/>
</dbReference>
<dbReference type="InterPro" id="IPR010330">
    <property type="entry name" value="CoiA_nuc"/>
</dbReference>
<dbReference type="Pfam" id="PF06054">
    <property type="entry name" value="CoiA_nuc"/>
    <property type="match status" value="1"/>
</dbReference>